<dbReference type="AlphaFoldDB" id="A0A9X3EF67"/>
<dbReference type="EMBL" id="JAPNOA010000028">
    <property type="protein sequence ID" value="MCY0965620.1"/>
    <property type="molecule type" value="Genomic_DNA"/>
</dbReference>
<evidence type="ECO:0000313" key="2">
    <source>
        <dbReference type="Proteomes" id="UP001150830"/>
    </source>
</evidence>
<dbReference type="Gene3D" id="2.30.30.40">
    <property type="entry name" value="SH3 Domains"/>
    <property type="match status" value="1"/>
</dbReference>
<organism evidence="1 2">
    <name type="scientific">Parathalassolituus penaei</name>
    <dbReference type="NCBI Taxonomy" id="2997323"/>
    <lineage>
        <taxon>Bacteria</taxon>
        <taxon>Pseudomonadati</taxon>
        <taxon>Pseudomonadota</taxon>
        <taxon>Gammaproteobacteria</taxon>
        <taxon>Oceanospirillales</taxon>
        <taxon>Oceanospirillaceae</taxon>
        <taxon>Parathalassolituus</taxon>
    </lineage>
</organism>
<gene>
    <name evidence="1" type="ORF">OUO13_10510</name>
</gene>
<accession>A0A9X3EF67</accession>
<name>A0A9X3EF67_9GAMM</name>
<dbReference type="Proteomes" id="UP001150830">
    <property type="component" value="Unassembled WGS sequence"/>
</dbReference>
<reference evidence="1" key="1">
    <citation type="submission" date="2022-11" db="EMBL/GenBank/DDBJ databases">
        <title>Parathalassolutuus dongxingensis gen. nov., sp. nov., a novel member of family Oceanospirillaceae isolated from a coastal shrimp pond in Guangxi, China.</title>
        <authorList>
            <person name="Chen H."/>
        </authorList>
    </citation>
    <scope>NUCLEOTIDE SEQUENCE</scope>
    <source>
        <strain evidence="1">G-43</strain>
    </source>
</reference>
<keyword evidence="2" id="KW-1185">Reference proteome</keyword>
<dbReference type="RefSeq" id="WP_283173834.1">
    <property type="nucleotide sequence ID" value="NZ_JAPNOA010000028.1"/>
</dbReference>
<comment type="caution">
    <text evidence="1">The sequence shown here is derived from an EMBL/GenBank/DDBJ whole genome shotgun (WGS) entry which is preliminary data.</text>
</comment>
<sequence length="242" mass="26585">MQATLEIQQQPVPRIGGLYTLIKALALTVGLVQAANAEPLHLRIGPSSSYPITTDLPSDTALIPLERQLDWLYVQAGNYRGWINIYDLEKAPHINRPEPLQFIDHDDKAPQAEVSITTENALGVGLNFSALEQDFTIRLTSATNQGRDWHSLEAGLHQPFAENGHWSWDGFLGVGVGKNGAGSHRWDNDGDSIMVPLVTATSDINWNIDYKVSIGARVQMQQALSGNSANHGALGLVWKIRF</sequence>
<proteinExistence type="predicted"/>
<protein>
    <submittedName>
        <fullName evidence="1">SH3 domain-containing protein</fullName>
    </submittedName>
</protein>
<evidence type="ECO:0000313" key="1">
    <source>
        <dbReference type="EMBL" id="MCY0965620.1"/>
    </source>
</evidence>